<accession>A0A1A3BN88</accession>
<dbReference type="OrthoDB" id="6882680at2"/>
<protein>
    <submittedName>
        <fullName evidence="6">NAD-dependent succinate-semialdehyde dehydrogenase</fullName>
    </submittedName>
</protein>
<evidence type="ECO:0000256" key="3">
    <source>
        <dbReference type="PROSITE-ProRule" id="PRU10007"/>
    </source>
</evidence>
<dbReference type="PROSITE" id="PS00687">
    <property type="entry name" value="ALDEHYDE_DEHYDR_GLU"/>
    <property type="match status" value="1"/>
</dbReference>
<dbReference type="AlphaFoldDB" id="A0A1A3BN88"/>
<dbReference type="SUPFAM" id="SSF53720">
    <property type="entry name" value="ALDH-like"/>
    <property type="match status" value="1"/>
</dbReference>
<dbReference type="Gene3D" id="3.40.605.10">
    <property type="entry name" value="Aldehyde Dehydrogenase, Chain A, domain 1"/>
    <property type="match status" value="1"/>
</dbReference>
<dbReference type="InterPro" id="IPR016163">
    <property type="entry name" value="Ald_DH_C"/>
</dbReference>
<organism evidence="6 7">
    <name type="scientific">Mycobacterium asiaticum</name>
    <dbReference type="NCBI Taxonomy" id="1790"/>
    <lineage>
        <taxon>Bacteria</taxon>
        <taxon>Bacillati</taxon>
        <taxon>Actinomycetota</taxon>
        <taxon>Actinomycetes</taxon>
        <taxon>Mycobacteriales</taxon>
        <taxon>Mycobacteriaceae</taxon>
        <taxon>Mycobacterium</taxon>
    </lineage>
</organism>
<evidence type="ECO:0000256" key="1">
    <source>
        <dbReference type="ARBA" id="ARBA00009986"/>
    </source>
</evidence>
<evidence type="ECO:0000313" key="7">
    <source>
        <dbReference type="Proteomes" id="UP000093795"/>
    </source>
</evidence>
<name>A0A1A3BN88_MYCAS</name>
<evidence type="ECO:0000256" key="2">
    <source>
        <dbReference type="ARBA" id="ARBA00023002"/>
    </source>
</evidence>
<dbReference type="CDD" id="cd07103">
    <property type="entry name" value="ALDH_F5_SSADH_GabD"/>
    <property type="match status" value="1"/>
</dbReference>
<dbReference type="FunFam" id="3.40.605.10:FF:000007">
    <property type="entry name" value="NAD/NADP-dependent betaine aldehyde dehydrogenase"/>
    <property type="match status" value="1"/>
</dbReference>
<dbReference type="InterPro" id="IPR016161">
    <property type="entry name" value="Ald_DH/histidinol_DH"/>
</dbReference>
<dbReference type="GO" id="GO:0009450">
    <property type="term" value="P:gamma-aminobutyric acid catabolic process"/>
    <property type="evidence" value="ECO:0007669"/>
    <property type="project" value="TreeGrafter"/>
</dbReference>
<dbReference type="InterPro" id="IPR016160">
    <property type="entry name" value="Ald_DH_CS_CYS"/>
</dbReference>
<evidence type="ECO:0000259" key="5">
    <source>
        <dbReference type="Pfam" id="PF00171"/>
    </source>
</evidence>
<comment type="similarity">
    <text evidence="1 4">Belongs to the aldehyde dehydrogenase family.</text>
</comment>
<dbReference type="PANTHER" id="PTHR43353">
    <property type="entry name" value="SUCCINATE-SEMIALDEHYDE DEHYDROGENASE, MITOCHONDRIAL"/>
    <property type="match status" value="1"/>
</dbReference>
<gene>
    <name evidence="6" type="ORF">A9X01_04530</name>
</gene>
<dbReference type="Gene3D" id="3.40.309.10">
    <property type="entry name" value="Aldehyde Dehydrogenase, Chain A, domain 2"/>
    <property type="match status" value="1"/>
</dbReference>
<dbReference type="EMBL" id="LZKQ01000289">
    <property type="protein sequence ID" value="OBI75783.1"/>
    <property type="molecule type" value="Genomic_DNA"/>
</dbReference>
<dbReference type="PROSITE" id="PS00070">
    <property type="entry name" value="ALDEHYDE_DEHYDR_CYS"/>
    <property type="match status" value="1"/>
</dbReference>
<evidence type="ECO:0000313" key="6">
    <source>
        <dbReference type="EMBL" id="OBI75783.1"/>
    </source>
</evidence>
<dbReference type="Pfam" id="PF00171">
    <property type="entry name" value="Aldedh"/>
    <property type="match status" value="1"/>
</dbReference>
<feature type="active site" evidence="3">
    <location>
        <position position="252"/>
    </location>
</feature>
<comment type="caution">
    <text evidence="6">The sequence shown here is derived from an EMBL/GenBank/DDBJ whole genome shotgun (WGS) entry which is preliminary data.</text>
</comment>
<dbReference type="InterPro" id="IPR015590">
    <property type="entry name" value="Aldehyde_DH_dom"/>
</dbReference>
<dbReference type="InterPro" id="IPR029510">
    <property type="entry name" value="Ald_DH_CS_GLU"/>
</dbReference>
<keyword evidence="2 4" id="KW-0560">Oxidoreductase</keyword>
<sequence>MIGSVPTDLWIGERQIPPRSGLRFDVIDPATGVPLAQVADAGPADAMCALDLADRVQPVWAATPARRRSEILCRAYELVRARAEQFASVITLEMGKPLTESREEVGYGAEFLRWFAEEAVRIGGRTATAPAGTGQILVTKEPVGPVLAITPWNFPLAMGTRKIAAALAAGCTILVKPAPETPLTMQLLGRVFADAGLPDGVLSILPTSSAAAVSEPLIRDARLRKLTFTGSTPVGKHLVKLSADRLLRTSMELGGNAPLLVFEDADIDTAVKEAVAAKFRNGGQACTAANRFYVAQRVFEEFVDGLVQRVSALRLGPGTDPATDIGPLISAEQVSAVGALVDDATARGACVRLGGTAPSREGFFFQPTVLEGVPRDARLLREEIFGPVAPVVAFADEDEAIAAANDTKYGLAAYVFSRDIQRVARVSGALKAGMVGVNRGIISDPAAPFGGVKESGYGREGGREGIDEYLDVKYIAL</sequence>
<reference evidence="6 7" key="1">
    <citation type="submission" date="2016-06" db="EMBL/GenBank/DDBJ databases">
        <authorList>
            <person name="Kjaerup R.B."/>
            <person name="Dalgaard T.S."/>
            <person name="Juul-Madsen H.R."/>
        </authorList>
    </citation>
    <scope>NUCLEOTIDE SEQUENCE [LARGE SCALE GENOMIC DNA]</scope>
    <source>
        <strain evidence="6 7">1081914.2</strain>
    </source>
</reference>
<dbReference type="FunFam" id="3.40.605.10:FF:000026">
    <property type="entry name" value="Aldehyde dehydrogenase, putative"/>
    <property type="match status" value="1"/>
</dbReference>
<dbReference type="InterPro" id="IPR016162">
    <property type="entry name" value="Ald_DH_N"/>
</dbReference>
<dbReference type="PANTHER" id="PTHR43353:SF5">
    <property type="entry name" value="SUCCINATE-SEMIALDEHYDE DEHYDROGENASE, MITOCHONDRIAL"/>
    <property type="match status" value="1"/>
</dbReference>
<dbReference type="RefSeq" id="WP_065123172.1">
    <property type="nucleotide sequence ID" value="NZ_LZKQ01000289.1"/>
</dbReference>
<dbReference type="InterPro" id="IPR050740">
    <property type="entry name" value="Aldehyde_DH_Superfamily"/>
</dbReference>
<evidence type="ECO:0000256" key="4">
    <source>
        <dbReference type="RuleBase" id="RU003345"/>
    </source>
</evidence>
<proteinExistence type="inferred from homology"/>
<dbReference type="Proteomes" id="UP000093795">
    <property type="component" value="Unassembled WGS sequence"/>
</dbReference>
<dbReference type="FunFam" id="3.40.309.10:FF:000004">
    <property type="entry name" value="Succinate-semialdehyde dehydrogenase I"/>
    <property type="match status" value="1"/>
</dbReference>
<feature type="domain" description="Aldehyde dehydrogenase" evidence="5">
    <location>
        <begin position="22"/>
        <end position="475"/>
    </location>
</feature>
<dbReference type="GO" id="GO:0004777">
    <property type="term" value="F:succinate-semialdehyde dehydrogenase (NAD+) activity"/>
    <property type="evidence" value="ECO:0007669"/>
    <property type="project" value="TreeGrafter"/>
</dbReference>